<accession>A0A4U1JG83</accession>
<reference evidence="2 3" key="1">
    <citation type="submission" date="2019-04" db="EMBL/GenBank/DDBJ databases">
        <authorList>
            <person name="Li Y."/>
            <person name="Wang J."/>
        </authorList>
    </citation>
    <scope>NUCLEOTIDE SEQUENCE [LARGE SCALE GENOMIC DNA]</scope>
    <source>
        <strain evidence="2 3">DSM 14668</strain>
    </source>
</reference>
<organism evidence="2 3">
    <name type="scientific">Polyangium fumosum</name>
    <dbReference type="NCBI Taxonomy" id="889272"/>
    <lineage>
        <taxon>Bacteria</taxon>
        <taxon>Pseudomonadati</taxon>
        <taxon>Myxococcota</taxon>
        <taxon>Polyangia</taxon>
        <taxon>Polyangiales</taxon>
        <taxon>Polyangiaceae</taxon>
        <taxon>Polyangium</taxon>
    </lineage>
</organism>
<feature type="signal peptide" evidence="1">
    <location>
        <begin position="1"/>
        <end position="22"/>
    </location>
</feature>
<gene>
    <name evidence="2" type="ORF">E8A74_13120</name>
</gene>
<evidence type="ECO:0000313" key="2">
    <source>
        <dbReference type="EMBL" id="TKD09211.1"/>
    </source>
</evidence>
<dbReference type="RefSeq" id="WP_136929321.1">
    <property type="nucleotide sequence ID" value="NZ_SSMQ01000011.1"/>
</dbReference>
<feature type="chain" id="PRO_5021006984" description="Outer membrane protein beta-barrel domain-containing protein" evidence="1">
    <location>
        <begin position="23"/>
        <end position="275"/>
    </location>
</feature>
<evidence type="ECO:0008006" key="4">
    <source>
        <dbReference type="Google" id="ProtNLM"/>
    </source>
</evidence>
<proteinExistence type="predicted"/>
<sequence>MKRVLFAALGLLALLSPALAEADPMPARETARVLDKGNLSAGLLSPFELGLGGGWEVTTMIVPWLLLSPNVTFRGELGHLGKGVVVTGEYGLSVPTGAMRLTQGYLFPTWETSGQRPGWVVAPTAGLWISGGERGVLTGRLETTVGFSLGDNPATPLESYAPLELLFAPALNGFRVRTGLAYDYAILDWLRARAAVNGYAIGRSPHPPRSPFYASAEVGIEIGLGKTVRIALGGIWYNYDQREKVLEKGGDGRWRRVPVRTNDFFPTFDLILRPR</sequence>
<evidence type="ECO:0000256" key="1">
    <source>
        <dbReference type="SAM" id="SignalP"/>
    </source>
</evidence>
<evidence type="ECO:0000313" key="3">
    <source>
        <dbReference type="Proteomes" id="UP000309215"/>
    </source>
</evidence>
<dbReference type="OrthoDB" id="9814543at2"/>
<keyword evidence="3" id="KW-1185">Reference proteome</keyword>
<protein>
    <recommendedName>
        <fullName evidence="4">Outer membrane protein beta-barrel domain-containing protein</fullName>
    </recommendedName>
</protein>
<name>A0A4U1JG83_9BACT</name>
<comment type="caution">
    <text evidence="2">The sequence shown here is derived from an EMBL/GenBank/DDBJ whole genome shotgun (WGS) entry which is preliminary data.</text>
</comment>
<dbReference type="Proteomes" id="UP000309215">
    <property type="component" value="Unassembled WGS sequence"/>
</dbReference>
<dbReference type="EMBL" id="SSMQ01000011">
    <property type="protein sequence ID" value="TKD09211.1"/>
    <property type="molecule type" value="Genomic_DNA"/>
</dbReference>
<keyword evidence="1" id="KW-0732">Signal</keyword>
<dbReference type="AlphaFoldDB" id="A0A4U1JG83"/>